<dbReference type="AlphaFoldDB" id="A0A106BXK2"/>
<evidence type="ECO:0000313" key="2">
    <source>
        <dbReference type="EMBL" id="KVX00453.1"/>
    </source>
</evidence>
<name>A0A106BXK2_SHEFR</name>
<keyword evidence="1" id="KW-0812">Transmembrane</keyword>
<comment type="caution">
    <text evidence="2">The sequence shown here is derived from an EMBL/GenBank/DDBJ whole genome shotgun (WGS) entry which is preliminary data.</text>
</comment>
<sequence>MQQILLNFNNPTWWFNGIFFIVLGILIAWLFKKTPTLLKKYFRNRRAKTLKKIKLERWCSSAVQYQINQAQTRFLLFVFSCFGFILWLVSSNPEKSIFQENFALGMVLTSPIYIIEFYWLFKDTYVKELIRSKRKLRITSKLTRT</sequence>
<organism evidence="2">
    <name type="scientific">Shewanella frigidimarina</name>
    <dbReference type="NCBI Taxonomy" id="56812"/>
    <lineage>
        <taxon>Bacteria</taxon>
        <taxon>Pseudomonadati</taxon>
        <taxon>Pseudomonadota</taxon>
        <taxon>Gammaproteobacteria</taxon>
        <taxon>Alteromonadales</taxon>
        <taxon>Shewanellaceae</taxon>
        <taxon>Shewanella</taxon>
    </lineage>
</organism>
<keyword evidence="1" id="KW-1133">Transmembrane helix</keyword>
<keyword evidence="1" id="KW-0472">Membrane</keyword>
<accession>A0A106BXK2</accession>
<reference evidence="2 3" key="1">
    <citation type="submission" date="2016-01" db="EMBL/GenBank/DDBJ databases">
        <title>Draft genome of the antarctic isolate Shewanella frigidimarina Ag06-30.</title>
        <authorList>
            <person name="Parmeciano Di Noto G."/>
            <person name="Vazquez S."/>
            <person name="Mac Cormack W."/>
            <person name="Iriarte A."/>
            <person name="Quiroga C."/>
        </authorList>
    </citation>
    <scope>NUCLEOTIDE SEQUENCE [LARGE SCALE GENOMIC DNA]</scope>
    <source>
        <strain evidence="2 3">Ag06-30</strain>
    </source>
</reference>
<dbReference type="RefSeq" id="WP_059747203.1">
    <property type="nucleotide sequence ID" value="NZ_LRDC01000047.1"/>
</dbReference>
<proteinExistence type="predicted"/>
<evidence type="ECO:0000313" key="3">
    <source>
        <dbReference type="Proteomes" id="UP000055702"/>
    </source>
</evidence>
<gene>
    <name evidence="2" type="ORF">AWJ07_20695</name>
</gene>
<evidence type="ECO:0000256" key="1">
    <source>
        <dbReference type="SAM" id="Phobius"/>
    </source>
</evidence>
<feature type="transmembrane region" description="Helical" evidence="1">
    <location>
        <begin position="12"/>
        <end position="31"/>
    </location>
</feature>
<dbReference type="Proteomes" id="UP000055702">
    <property type="component" value="Unassembled WGS sequence"/>
</dbReference>
<feature type="transmembrane region" description="Helical" evidence="1">
    <location>
        <begin position="74"/>
        <end position="90"/>
    </location>
</feature>
<protein>
    <submittedName>
        <fullName evidence="2">Uncharacterized protein</fullName>
    </submittedName>
</protein>
<dbReference type="EMBL" id="LRDC01000047">
    <property type="protein sequence ID" value="KVX00453.1"/>
    <property type="molecule type" value="Genomic_DNA"/>
</dbReference>
<feature type="transmembrane region" description="Helical" evidence="1">
    <location>
        <begin position="102"/>
        <end position="121"/>
    </location>
</feature>